<proteinExistence type="predicted"/>
<name>A0A1Z1MQU4_9FLOR</name>
<evidence type="ECO:0000256" key="1">
    <source>
        <dbReference type="SAM" id="Phobius"/>
    </source>
</evidence>
<keyword evidence="2" id="KW-0150">Chloroplast</keyword>
<keyword evidence="1" id="KW-0472">Membrane</keyword>
<gene>
    <name evidence="2" type="primary">orf34</name>
</gene>
<organism evidence="2">
    <name type="scientific">Chondria sp.</name>
    <name type="common">in: red algae</name>
    <dbReference type="NCBI Taxonomy" id="1982705"/>
    <lineage>
        <taxon>Eukaryota</taxon>
        <taxon>Rhodophyta</taxon>
        <taxon>Florideophyceae</taxon>
        <taxon>Rhodymeniophycidae</taxon>
        <taxon>Ceramiales</taxon>
        <taxon>Rhodomelaceae</taxon>
        <taxon>Chondrieae</taxon>
        <taxon>Chondria</taxon>
    </lineage>
</organism>
<accession>A0A1Z1MQU4</accession>
<dbReference type="AlphaFoldDB" id="A0A1Z1MQU4"/>
<keyword evidence="1" id="KW-1133">Transmembrane helix</keyword>
<sequence length="34" mass="4302">MFIALYFYIVNLLIMTLMMKYFKILFDLFYYCCL</sequence>
<feature type="transmembrane region" description="Helical" evidence="1">
    <location>
        <begin position="6"/>
        <end position="31"/>
    </location>
</feature>
<keyword evidence="1" id="KW-0812">Transmembrane</keyword>
<evidence type="ECO:0000313" key="2">
    <source>
        <dbReference type="EMBL" id="ARW68249.1"/>
    </source>
</evidence>
<keyword evidence="2" id="KW-0934">Plastid</keyword>
<dbReference type="EMBL" id="MF101451">
    <property type="protein sequence ID" value="ARW68249.1"/>
    <property type="molecule type" value="Genomic_DNA"/>
</dbReference>
<protein>
    <submittedName>
        <fullName evidence="2">Uncharacterized protein</fullName>
    </submittedName>
</protein>
<reference evidence="2" key="1">
    <citation type="journal article" date="2017" name="J. Phycol.">
        <title>Analysis of chloroplast genomes and a supermatrix inform reclassification of the Rhodomelaceae (Rhodophyta).</title>
        <authorList>
            <person name="Diaz-Tapia P."/>
            <person name="Maggs C.A."/>
            <person name="West J.A."/>
            <person name="Verbruggen H."/>
        </authorList>
    </citation>
    <scope>NUCLEOTIDE SEQUENCE</scope>
    <source>
        <strain evidence="2">PD1582</strain>
    </source>
</reference>
<geneLocation type="chloroplast" evidence="2"/>